<organism evidence="14 15">
    <name type="scientific">Pyronema omphalodes (strain CBS 100304)</name>
    <name type="common">Pyronema confluens</name>
    <dbReference type="NCBI Taxonomy" id="1076935"/>
    <lineage>
        <taxon>Eukaryota</taxon>
        <taxon>Fungi</taxon>
        <taxon>Dikarya</taxon>
        <taxon>Ascomycota</taxon>
        <taxon>Pezizomycotina</taxon>
        <taxon>Pezizomycetes</taxon>
        <taxon>Pezizales</taxon>
        <taxon>Pyronemataceae</taxon>
        <taxon>Pyronema</taxon>
    </lineage>
</organism>
<dbReference type="InterPro" id="IPR045864">
    <property type="entry name" value="aa-tRNA-synth_II/BPL/LPL"/>
</dbReference>
<dbReference type="PANTHER" id="PTHR42753:SF2">
    <property type="entry name" value="PROLINE--TRNA LIGASE"/>
    <property type="match status" value="1"/>
</dbReference>
<dbReference type="FunFam" id="3.30.930.10:FF:000066">
    <property type="entry name" value="Proline--tRNA ligase"/>
    <property type="match status" value="1"/>
</dbReference>
<dbReference type="InterPro" id="IPR036621">
    <property type="entry name" value="Anticodon-bd_dom_sf"/>
</dbReference>
<dbReference type="OMA" id="NCDYAAN"/>
<evidence type="ECO:0000313" key="15">
    <source>
        <dbReference type="Proteomes" id="UP000018144"/>
    </source>
</evidence>
<keyword evidence="7" id="KW-0547">Nucleotide-binding</keyword>
<dbReference type="Proteomes" id="UP000018144">
    <property type="component" value="Unassembled WGS sequence"/>
</dbReference>
<proteinExistence type="inferred from homology"/>
<dbReference type="PANTHER" id="PTHR42753">
    <property type="entry name" value="MITOCHONDRIAL RIBOSOME PROTEIN L39/PROLYL-TRNA LIGASE FAMILY MEMBER"/>
    <property type="match status" value="1"/>
</dbReference>
<keyword evidence="15" id="KW-1185">Reference proteome</keyword>
<dbReference type="SUPFAM" id="SSF55681">
    <property type="entry name" value="Class II aaRS and biotin synthetases"/>
    <property type="match status" value="1"/>
</dbReference>
<evidence type="ECO:0000256" key="6">
    <source>
        <dbReference type="ARBA" id="ARBA00022598"/>
    </source>
</evidence>
<sequence>MALAFRSIQRSSSARLLVASPYQRRHLTCDHRDRLSNLFVPTGGIETKKDGESDATYELLVKAGYLRKAYSGVFHYLPFGHRVHEKLEKLIDKHMRSIGASRLALSTISSEKLWAKSGRLEKGGTELMRFQDRKGSKMILSPTHEEEITSLIGNTVNSHKQLPLRVYQIGRKYRDERRPRAGLLRGREFTMKDLYTFDASENAALQTYEDVRVAYRNFFDELGLPYLVAEADSGAMGGNLSHEYLYPSASGEDTILSCTSCSYTANTEAAVPRPAEKAQFSPSRSEIAVYHAITTDKKTLINTYYLKTSLNADNESIENEVNLHRIKEIVPDLDPGHTKALDVFMENFTPFSTDEKVPHSQIINLFDSAIPYPLADSTFSNHTDHPAAGLVAEKSIPTTSIASNPKTNSPLTLLKPRVHDHCPRCAEGRLKSTTAIELGHTFHLGTRYSVPLKAIVANEDQRFIPMQMGCHGIGVSRMIAAIAAGYRDSKGLQWPRVVAPFDAIVVSHPDLKEDAEGIYDKLSEGGVEAILDDRNVKDLMWKMKDADLVGYPVMVVLGTPWKKEKLVEVQARRKKFKVTVPLEEVNSTVKGLLAEL</sequence>
<evidence type="ECO:0000256" key="5">
    <source>
        <dbReference type="ARBA" id="ARBA00022490"/>
    </source>
</evidence>
<dbReference type="NCBIfam" id="TIGR00409">
    <property type="entry name" value="proS_fam_II"/>
    <property type="match status" value="1"/>
</dbReference>
<feature type="domain" description="Aminoacyl-transfer RNA synthetases class-II family profile" evidence="13">
    <location>
        <begin position="80"/>
        <end position="500"/>
    </location>
</feature>
<dbReference type="GO" id="GO:0005524">
    <property type="term" value="F:ATP binding"/>
    <property type="evidence" value="ECO:0007669"/>
    <property type="project" value="UniProtKB-KW"/>
</dbReference>
<dbReference type="GO" id="GO:0004827">
    <property type="term" value="F:proline-tRNA ligase activity"/>
    <property type="evidence" value="ECO:0007669"/>
    <property type="project" value="UniProtKB-EC"/>
</dbReference>
<dbReference type="InterPro" id="IPR002314">
    <property type="entry name" value="aa-tRNA-synt_IIb"/>
</dbReference>
<keyword evidence="6 14" id="KW-0436">Ligase</keyword>
<dbReference type="PRINTS" id="PR01046">
    <property type="entry name" value="TRNASYNTHPRO"/>
</dbReference>
<evidence type="ECO:0000256" key="3">
    <source>
        <dbReference type="ARBA" id="ARBA00011738"/>
    </source>
</evidence>
<dbReference type="Gene3D" id="3.40.50.800">
    <property type="entry name" value="Anticodon-binding domain"/>
    <property type="match status" value="1"/>
</dbReference>
<dbReference type="InterPro" id="IPR050062">
    <property type="entry name" value="Pro-tRNA_synthetase"/>
</dbReference>
<dbReference type="InterPro" id="IPR002316">
    <property type="entry name" value="Pro-tRNA-ligase_IIa"/>
</dbReference>
<dbReference type="PROSITE" id="PS50862">
    <property type="entry name" value="AA_TRNA_LIGASE_II"/>
    <property type="match status" value="1"/>
</dbReference>
<dbReference type="InterPro" id="IPR004154">
    <property type="entry name" value="Anticodon-bd"/>
</dbReference>
<keyword evidence="10" id="KW-0030">Aminoacyl-tRNA synthetase</keyword>
<dbReference type="SUPFAM" id="SSF52954">
    <property type="entry name" value="Class II aaRS ABD-related"/>
    <property type="match status" value="1"/>
</dbReference>
<dbReference type="EC" id="6.1.1.15" evidence="4"/>
<evidence type="ECO:0000256" key="12">
    <source>
        <dbReference type="ARBA" id="ARBA00047671"/>
    </source>
</evidence>
<dbReference type="GO" id="GO:0006433">
    <property type="term" value="P:prolyl-tRNA aminoacylation"/>
    <property type="evidence" value="ECO:0007669"/>
    <property type="project" value="InterPro"/>
</dbReference>
<evidence type="ECO:0000256" key="7">
    <source>
        <dbReference type="ARBA" id="ARBA00022741"/>
    </source>
</evidence>
<name>U4LD95_PYROM</name>
<comment type="subcellular location">
    <subcellularLocation>
        <location evidence="1">Cytoplasm</location>
    </subcellularLocation>
</comment>
<comment type="catalytic activity">
    <reaction evidence="12">
        <text>tRNA(Pro) + L-proline + ATP = L-prolyl-tRNA(Pro) + AMP + diphosphate</text>
        <dbReference type="Rhea" id="RHEA:14305"/>
        <dbReference type="Rhea" id="RHEA-COMP:9700"/>
        <dbReference type="Rhea" id="RHEA-COMP:9702"/>
        <dbReference type="ChEBI" id="CHEBI:30616"/>
        <dbReference type="ChEBI" id="CHEBI:33019"/>
        <dbReference type="ChEBI" id="CHEBI:60039"/>
        <dbReference type="ChEBI" id="CHEBI:78442"/>
        <dbReference type="ChEBI" id="CHEBI:78532"/>
        <dbReference type="ChEBI" id="CHEBI:456215"/>
        <dbReference type="EC" id="6.1.1.15"/>
    </reaction>
</comment>
<evidence type="ECO:0000313" key="14">
    <source>
        <dbReference type="EMBL" id="CCX30089.1"/>
    </source>
</evidence>
<evidence type="ECO:0000256" key="2">
    <source>
        <dbReference type="ARBA" id="ARBA00008226"/>
    </source>
</evidence>
<dbReference type="Gene3D" id="3.30.930.10">
    <property type="entry name" value="Bira Bifunctional Protein, Domain 2"/>
    <property type="match status" value="2"/>
</dbReference>
<reference evidence="14 15" key="1">
    <citation type="journal article" date="2013" name="PLoS Genet.">
        <title>The genome and development-dependent transcriptomes of Pyronema confluens: a window into fungal evolution.</title>
        <authorList>
            <person name="Traeger S."/>
            <person name="Altegoer F."/>
            <person name="Freitag M."/>
            <person name="Gabaldon T."/>
            <person name="Kempken F."/>
            <person name="Kumar A."/>
            <person name="Marcet-Houben M."/>
            <person name="Poggeler S."/>
            <person name="Stajich J.E."/>
            <person name="Nowrousian M."/>
        </authorList>
    </citation>
    <scope>NUCLEOTIDE SEQUENCE [LARGE SCALE GENOMIC DNA]</scope>
    <source>
        <strain evidence="15">CBS 100304</strain>
        <tissue evidence="14">Vegetative mycelium</tissue>
    </source>
</reference>
<evidence type="ECO:0000259" key="13">
    <source>
        <dbReference type="PROSITE" id="PS50862"/>
    </source>
</evidence>
<protein>
    <recommendedName>
        <fullName evidence="4">proline--tRNA ligase</fullName>
        <ecNumber evidence="4">6.1.1.15</ecNumber>
    </recommendedName>
    <alternativeName>
        <fullName evidence="11">Prolyl-tRNA synthetase</fullName>
    </alternativeName>
</protein>
<accession>U4LD95</accession>
<evidence type="ECO:0000256" key="4">
    <source>
        <dbReference type="ARBA" id="ARBA00012831"/>
    </source>
</evidence>
<dbReference type="STRING" id="1076935.U4LD95"/>
<evidence type="ECO:0000256" key="11">
    <source>
        <dbReference type="ARBA" id="ARBA00029731"/>
    </source>
</evidence>
<evidence type="ECO:0000256" key="9">
    <source>
        <dbReference type="ARBA" id="ARBA00022917"/>
    </source>
</evidence>
<dbReference type="OrthoDB" id="10267474at2759"/>
<dbReference type="eggNOG" id="KOG2324">
    <property type="taxonomic scope" value="Eukaryota"/>
</dbReference>
<evidence type="ECO:0000256" key="8">
    <source>
        <dbReference type="ARBA" id="ARBA00022840"/>
    </source>
</evidence>
<keyword evidence="5" id="KW-0963">Cytoplasm</keyword>
<dbReference type="Pfam" id="PF03129">
    <property type="entry name" value="HGTP_anticodon"/>
    <property type="match status" value="1"/>
</dbReference>
<dbReference type="InterPro" id="IPR006195">
    <property type="entry name" value="aa-tRNA-synth_II"/>
</dbReference>
<dbReference type="Pfam" id="PF00587">
    <property type="entry name" value="tRNA-synt_2b"/>
    <property type="match status" value="1"/>
</dbReference>
<evidence type="ECO:0000256" key="1">
    <source>
        <dbReference type="ARBA" id="ARBA00004496"/>
    </source>
</evidence>
<dbReference type="GO" id="GO:0005739">
    <property type="term" value="C:mitochondrion"/>
    <property type="evidence" value="ECO:0007669"/>
    <property type="project" value="TreeGrafter"/>
</dbReference>
<keyword evidence="9" id="KW-0648">Protein biosynthesis</keyword>
<evidence type="ECO:0000256" key="10">
    <source>
        <dbReference type="ARBA" id="ARBA00023146"/>
    </source>
</evidence>
<dbReference type="InterPro" id="IPR004500">
    <property type="entry name" value="Pro-tRNA-synth_IIa_bac-type"/>
</dbReference>
<comment type="similarity">
    <text evidence="2">Belongs to the class-II aminoacyl-tRNA synthetase family.</text>
</comment>
<comment type="subunit">
    <text evidence="3">Homodimer.</text>
</comment>
<dbReference type="EMBL" id="HF935418">
    <property type="protein sequence ID" value="CCX30089.1"/>
    <property type="molecule type" value="Genomic_DNA"/>
</dbReference>
<dbReference type="AlphaFoldDB" id="U4LD95"/>
<keyword evidence="8" id="KW-0067">ATP-binding</keyword>
<gene>
    <name evidence="14" type="ORF">PCON_08115</name>
</gene>